<dbReference type="Proteomes" id="UP000316688">
    <property type="component" value="Unassembled WGS sequence"/>
</dbReference>
<protein>
    <recommendedName>
        <fullName evidence="10">Peptidyl-prolyl cis-trans isomerase</fullName>
        <ecNumber evidence="10">5.2.1.8</ecNumber>
    </recommendedName>
</protein>
<evidence type="ECO:0000259" key="12">
    <source>
        <dbReference type="PROSITE" id="PS50059"/>
    </source>
</evidence>
<dbReference type="PANTHER" id="PTHR47861">
    <property type="entry name" value="FKBP-TYPE PEPTIDYL-PROLYL CIS-TRANS ISOMERASE SLYD"/>
    <property type="match status" value="1"/>
</dbReference>
<dbReference type="SUPFAM" id="SSF54534">
    <property type="entry name" value="FKBP-like"/>
    <property type="match status" value="1"/>
</dbReference>
<evidence type="ECO:0000256" key="11">
    <source>
        <dbReference type="SAM" id="MobiDB-lite"/>
    </source>
</evidence>
<dbReference type="EC" id="5.2.1.8" evidence="10"/>
<feature type="domain" description="PPIase FKBP-type" evidence="12">
    <location>
        <begin position="6"/>
        <end position="82"/>
    </location>
</feature>
<evidence type="ECO:0000256" key="10">
    <source>
        <dbReference type="RuleBase" id="RU003915"/>
    </source>
</evidence>
<comment type="catalytic activity">
    <reaction evidence="1 9 10">
        <text>[protein]-peptidylproline (omega=180) = [protein]-peptidylproline (omega=0)</text>
        <dbReference type="Rhea" id="RHEA:16237"/>
        <dbReference type="Rhea" id="RHEA-COMP:10747"/>
        <dbReference type="Rhea" id="RHEA-COMP:10748"/>
        <dbReference type="ChEBI" id="CHEBI:83833"/>
        <dbReference type="ChEBI" id="CHEBI:83834"/>
        <dbReference type="EC" id="5.2.1.8"/>
    </reaction>
</comment>
<reference evidence="13 14" key="1">
    <citation type="submission" date="2019-07" db="EMBL/GenBank/DDBJ databases">
        <title>Reclasification of Spiribacter aquaticus.</title>
        <authorList>
            <person name="Leon M.J."/>
            <person name="Sanchez-Porro C."/>
            <person name="Ventosa A."/>
        </authorList>
    </citation>
    <scope>NUCLEOTIDE SEQUENCE [LARGE SCALE GENOMIC DNA]</scope>
    <source>
        <strain evidence="13 14">SP30</strain>
    </source>
</reference>
<organism evidence="13 14">
    <name type="scientific">Spiribacter aquaticus</name>
    <dbReference type="NCBI Taxonomy" id="1935996"/>
    <lineage>
        <taxon>Bacteria</taxon>
        <taxon>Pseudomonadati</taxon>
        <taxon>Pseudomonadota</taxon>
        <taxon>Gammaproteobacteria</taxon>
        <taxon>Chromatiales</taxon>
        <taxon>Ectothiorhodospiraceae</taxon>
        <taxon>Spiribacter</taxon>
    </lineage>
</organism>
<keyword evidence="5 9" id="KW-0697">Rotamase</keyword>
<dbReference type="PANTHER" id="PTHR47861:SF3">
    <property type="entry name" value="FKBP-TYPE PEPTIDYL-PROLYL CIS-TRANS ISOMERASE SLYD"/>
    <property type="match status" value="1"/>
</dbReference>
<dbReference type="AlphaFoldDB" id="A0A557RKE2"/>
<comment type="similarity">
    <text evidence="3 10">Belongs to the FKBP-type PPIase family.</text>
</comment>
<keyword evidence="6" id="KW-0143">Chaperone</keyword>
<feature type="region of interest" description="Disordered" evidence="11">
    <location>
        <begin position="141"/>
        <end position="163"/>
    </location>
</feature>
<dbReference type="Gene3D" id="3.10.50.40">
    <property type="match status" value="1"/>
</dbReference>
<comment type="caution">
    <text evidence="13">The sequence shown here is derived from an EMBL/GenBank/DDBJ whole genome shotgun (WGS) entry which is preliminary data.</text>
</comment>
<evidence type="ECO:0000313" key="14">
    <source>
        <dbReference type="Proteomes" id="UP000316688"/>
    </source>
</evidence>
<dbReference type="InterPro" id="IPR001179">
    <property type="entry name" value="PPIase_FKBP_dom"/>
</dbReference>
<dbReference type="GO" id="GO:0003755">
    <property type="term" value="F:peptidyl-prolyl cis-trans isomerase activity"/>
    <property type="evidence" value="ECO:0007669"/>
    <property type="project" value="UniProtKB-UniRule"/>
</dbReference>
<name>A0A557RKE2_9GAMM</name>
<evidence type="ECO:0000256" key="1">
    <source>
        <dbReference type="ARBA" id="ARBA00000971"/>
    </source>
</evidence>
<comment type="subcellular location">
    <subcellularLocation>
        <location evidence="2">Cytoplasm</location>
    </subcellularLocation>
</comment>
<evidence type="ECO:0000256" key="6">
    <source>
        <dbReference type="ARBA" id="ARBA00023186"/>
    </source>
</evidence>
<keyword evidence="14" id="KW-1185">Reference proteome</keyword>
<dbReference type="RefSeq" id="WP_144347826.1">
    <property type="nucleotide sequence ID" value="NZ_VMKP01000002.1"/>
</dbReference>
<sequence>MQIEKNAVVAIDYTLRDTEGEVLDASPEGQPLQYLHGAGNIIPGLENALEGKTAGEDVDVSIPPEEAYGERDDRLQQDVPKSMFEGVDNVEAGMRFQAQTQSGTQVVTVAAVSGDNVTVDANHPLAGQTLNFKVKVSDVREASAEELEHGHVHDGDSDGEAAE</sequence>
<evidence type="ECO:0000256" key="9">
    <source>
        <dbReference type="PROSITE-ProRule" id="PRU00277"/>
    </source>
</evidence>
<feature type="compositionally biased region" description="Basic and acidic residues" evidence="11">
    <location>
        <begin position="141"/>
        <end position="156"/>
    </location>
</feature>
<evidence type="ECO:0000256" key="8">
    <source>
        <dbReference type="ARBA" id="ARBA00037071"/>
    </source>
</evidence>
<evidence type="ECO:0000256" key="3">
    <source>
        <dbReference type="ARBA" id="ARBA00006577"/>
    </source>
</evidence>
<keyword evidence="4" id="KW-0963">Cytoplasm</keyword>
<keyword evidence="7 9" id="KW-0413">Isomerase</keyword>
<evidence type="ECO:0000256" key="4">
    <source>
        <dbReference type="ARBA" id="ARBA00022490"/>
    </source>
</evidence>
<dbReference type="InterPro" id="IPR046357">
    <property type="entry name" value="PPIase_dom_sf"/>
</dbReference>
<gene>
    <name evidence="13" type="ORF">FPL11_06025</name>
</gene>
<proteinExistence type="inferred from homology"/>
<dbReference type="EMBL" id="VMKP01000002">
    <property type="protein sequence ID" value="TVO65617.1"/>
    <property type="molecule type" value="Genomic_DNA"/>
</dbReference>
<dbReference type="PROSITE" id="PS50059">
    <property type="entry name" value="FKBP_PPIASE"/>
    <property type="match status" value="1"/>
</dbReference>
<evidence type="ECO:0000256" key="7">
    <source>
        <dbReference type="ARBA" id="ARBA00023235"/>
    </source>
</evidence>
<dbReference type="GO" id="GO:0042026">
    <property type="term" value="P:protein refolding"/>
    <property type="evidence" value="ECO:0007669"/>
    <property type="project" value="UniProtKB-ARBA"/>
</dbReference>
<evidence type="ECO:0000256" key="5">
    <source>
        <dbReference type="ARBA" id="ARBA00023110"/>
    </source>
</evidence>
<comment type="function">
    <text evidence="8">Also involved in hydrogenase metallocenter assembly, probably by participating in the nickel insertion step. This function in hydrogenase biosynthesis requires chaperone activity and the presence of the metal-binding domain, but not PPIase activity.</text>
</comment>
<accession>A0A557RKE2</accession>
<dbReference type="GO" id="GO:0005737">
    <property type="term" value="C:cytoplasm"/>
    <property type="evidence" value="ECO:0007669"/>
    <property type="project" value="UniProtKB-SubCell"/>
</dbReference>
<dbReference type="Pfam" id="PF00254">
    <property type="entry name" value="FKBP_C"/>
    <property type="match status" value="1"/>
</dbReference>
<evidence type="ECO:0000256" key="2">
    <source>
        <dbReference type="ARBA" id="ARBA00004496"/>
    </source>
</evidence>
<evidence type="ECO:0000313" key="13">
    <source>
        <dbReference type="EMBL" id="TVO65617.1"/>
    </source>
</evidence>